<comment type="caution">
    <text evidence="2">The sequence shown here is derived from an EMBL/GenBank/DDBJ whole genome shotgun (WGS) entry which is preliminary data.</text>
</comment>
<feature type="compositionally biased region" description="Basic and acidic residues" evidence="1">
    <location>
        <begin position="118"/>
        <end position="127"/>
    </location>
</feature>
<feature type="compositionally biased region" description="Polar residues" evidence="1">
    <location>
        <begin position="289"/>
        <end position="300"/>
    </location>
</feature>
<protein>
    <submittedName>
        <fullName evidence="2">Uncharacterized protein</fullName>
    </submittedName>
</protein>
<feature type="compositionally biased region" description="Polar residues" evidence="1">
    <location>
        <begin position="587"/>
        <end position="597"/>
    </location>
</feature>
<feature type="compositionally biased region" description="Acidic residues" evidence="1">
    <location>
        <begin position="382"/>
        <end position="394"/>
    </location>
</feature>
<feature type="compositionally biased region" description="Basic and acidic residues" evidence="1">
    <location>
        <begin position="142"/>
        <end position="153"/>
    </location>
</feature>
<organism evidence="2 3">
    <name type="scientific">Cadophora malorum</name>
    <dbReference type="NCBI Taxonomy" id="108018"/>
    <lineage>
        <taxon>Eukaryota</taxon>
        <taxon>Fungi</taxon>
        <taxon>Dikarya</taxon>
        <taxon>Ascomycota</taxon>
        <taxon>Pezizomycotina</taxon>
        <taxon>Leotiomycetes</taxon>
        <taxon>Helotiales</taxon>
        <taxon>Ploettnerulaceae</taxon>
        <taxon>Cadophora</taxon>
    </lineage>
</organism>
<accession>A0A8H7TEL1</accession>
<dbReference type="EMBL" id="JAFJYH010000134">
    <property type="protein sequence ID" value="KAG4418222.1"/>
    <property type="molecule type" value="Genomic_DNA"/>
</dbReference>
<sequence>MDEASKLVGELQDKLSELDLKVWKYRQDMAAEFEKYAEDLLRNVPKEISETVSKTMAEAMKGCTSLYPVNTASIQSSATGTSMLENGVRGGAISQTQTLAIPASPRRSQEDMEGSPRSPHEREKEFRGVFTPSYLPLLDSTSRNERRSSHDHALTSPPPGVKGKEREEEPLQVDASTDTRSLMNTPQANRPPTPQRRNTDEWSVGSDHSEGTRRRSALRRSSTPTNKDRGSPRRVRFEVAGMEVLPTASPQPESALSGDGPTSLLSDDDDEEGGSEMIEDVEKPPPKRISSSQALRNLSRSPLVDDGTQWTTVTAPPDGSASVAATNGFSADSSSEDLYENNGLPQSILGDAVNRSATLAETSSENVASENNNITQGQLETLSEDDEEEDEDMLDMPPLKRHSASQQAKLLSPANSPNIDENKSPTSATRPTKAWHGFENFGLGKKSDDGGLNFTKDDDELFDFDEKLESGTALAGTQSPPEDFDDEERDSFDTESPIRPLEMSSSNKYGYATSPARAIMRPTPVDTESGPVLGAVGSYKGHPFSMPVVSPDIHAQAASYGPVSSFVGSVNGRSGLDESNVQSFRASVGSFSGTPKSMSERMMLDDMMGAKGKGDDSGRE</sequence>
<feature type="compositionally biased region" description="Polar residues" evidence="1">
    <location>
        <begin position="355"/>
        <end position="381"/>
    </location>
</feature>
<evidence type="ECO:0000313" key="3">
    <source>
        <dbReference type="Proteomes" id="UP000664132"/>
    </source>
</evidence>
<feature type="compositionally biased region" description="Polar residues" evidence="1">
    <location>
        <begin position="323"/>
        <end position="333"/>
    </location>
</feature>
<proteinExistence type="predicted"/>
<dbReference type="AlphaFoldDB" id="A0A8H7TEL1"/>
<feature type="compositionally biased region" description="Acidic residues" evidence="1">
    <location>
        <begin position="266"/>
        <end position="279"/>
    </location>
</feature>
<keyword evidence="3" id="KW-1185">Reference proteome</keyword>
<feature type="compositionally biased region" description="Polar residues" evidence="1">
    <location>
        <begin position="404"/>
        <end position="430"/>
    </location>
</feature>
<gene>
    <name evidence="2" type="ORF">IFR04_008664</name>
</gene>
<name>A0A8H7TEL1_9HELO</name>
<evidence type="ECO:0000313" key="2">
    <source>
        <dbReference type="EMBL" id="KAG4418222.1"/>
    </source>
</evidence>
<feature type="compositionally biased region" description="Basic and acidic residues" evidence="1">
    <location>
        <begin position="226"/>
        <end position="237"/>
    </location>
</feature>
<evidence type="ECO:0000256" key="1">
    <source>
        <dbReference type="SAM" id="MobiDB-lite"/>
    </source>
</evidence>
<dbReference type="OrthoDB" id="5418627at2759"/>
<feature type="region of interest" description="Disordered" evidence="1">
    <location>
        <begin position="85"/>
        <end position="510"/>
    </location>
</feature>
<reference evidence="2" key="1">
    <citation type="submission" date="2021-02" db="EMBL/GenBank/DDBJ databases">
        <title>Genome sequence Cadophora malorum strain M34.</title>
        <authorList>
            <person name="Stefanovic E."/>
            <person name="Vu D."/>
            <person name="Scully C."/>
            <person name="Dijksterhuis J."/>
            <person name="Roader J."/>
            <person name="Houbraken J."/>
        </authorList>
    </citation>
    <scope>NUCLEOTIDE SEQUENCE</scope>
    <source>
        <strain evidence="2">M34</strain>
    </source>
</reference>
<dbReference type="Proteomes" id="UP000664132">
    <property type="component" value="Unassembled WGS sequence"/>
</dbReference>
<feature type="region of interest" description="Disordered" evidence="1">
    <location>
        <begin position="587"/>
        <end position="620"/>
    </location>
</feature>
<feature type="compositionally biased region" description="Polar residues" evidence="1">
    <location>
        <begin position="174"/>
        <end position="188"/>
    </location>
</feature>